<evidence type="ECO:0000256" key="6">
    <source>
        <dbReference type="ARBA" id="ARBA00023004"/>
    </source>
</evidence>
<organism evidence="13 14">
    <name type="scientific">Parasitella parasitica</name>
    <dbReference type="NCBI Taxonomy" id="35722"/>
    <lineage>
        <taxon>Eukaryota</taxon>
        <taxon>Fungi</taxon>
        <taxon>Fungi incertae sedis</taxon>
        <taxon>Mucoromycota</taxon>
        <taxon>Mucoromycotina</taxon>
        <taxon>Mucoromycetes</taxon>
        <taxon>Mucorales</taxon>
        <taxon>Mucorineae</taxon>
        <taxon>Mucoraceae</taxon>
        <taxon>Parasitella</taxon>
    </lineage>
</organism>
<dbReference type="PIRSF" id="PIRSF009449">
    <property type="entry name" value="DNA_primase_large_subunit"/>
    <property type="match status" value="1"/>
</dbReference>
<dbReference type="Pfam" id="PF04104">
    <property type="entry name" value="DNA_primase_lrg"/>
    <property type="match status" value="1"/>
</dbReference>
<protein>
    <recommendedName>
        <fullName evidence="9">DNA primase large subunit</fullName>
    </recommendedName>
</protein>
<feature type="region of interest" description="Disordered" evidence="11">
    <location>
        <begin position="481"/>
        <end position="501"/>
    </location>
</feature>
<keyword evidence="6 9" id="KW-0408">Iron</keyword>
<evidence type="ECO:0000313" key="13">
    <source>
        <dbReference type="EMBL" id="CEP11276.1"/>
    </source>
</evidence>
<comment type="similarity">
    <text evidence="1 9">Belongs to the eukaryotic-type primase large subunit family.</text>
</comment>
<dbReference type="GO" id="GO:0005658">
    <property type="term" value="C:alpha DNA polymerase:primase complex"/>
    <property type="evidence" value="ECO:0007669"/>
    <property type="project" value="UniProtKB-ARBA"/>
</dbReference>
<feature type="binding site" evidence="10">
    <location>
        <position position="310"/>
    </location>
    <ligand>
        <name>[4Fe-4S] cluster</name>
        <dbReference type="ChEBI" id="CHEBI:49883"/>
    </ligand>
</feature>
<dbReference type="AlphaFoldDB" id="A0A0B7MZ12"/>
<dbReference type="InterPro" id="IPR016558">
    <property type="entry name" value="DNA_primase_lsu_euk"/>
</dbReference>
<reference evidence="13 14" key="1">
    <citation type="submission" date="2014-09" db="EMBL/GenBank/DDBJ databases">
        <authorList>
            <person name="Ellenberger Sabrina"/>
        </authorList>
    </citation>
    <scope>NUCLEOTIDE SEQUENCE [LARGE SCALE GENOMIC DNA]</scope>
    <source>
        <strain evidence="13 14">CBS 412.66</strain>
    </source>
</reference>
<dbReference type="EMBL" id="LN726014">
    <property type="protein sequence ID" value="CEP11276.1"/>
    <property type="molecule type" value="Genomic_DNA"/>
</dbReference>
<dbReference type="CDD" id="cd07322">
    <property type="entry name" value="PriL_PriS_Eukaryotic"/>
    <property type="match status" value="1"/>
</dbReference>
<evidence type="ECO:0000256" key="5">
    <source>
        <dbReference type="ARBA" id="ARBA00022723"/>
    </source>
</evidence>
<keyword evidence="14" id="KW-1185">Reference proteome</keyword>
<gene>
    <name evidence="13" type="primary">PARPA_05100.1 scaffold 16495</name>
</gene>
<dbReference type="GO" id="GO:0006269">
    <property type="term" value="P:DNA replication, synthesis of primer"/>
    <property type="evidence" value="ECO:0007669"/>
    <property type="project" value="UniProtKB-KW"/>
</dbReference>
<dbReference type="Gene3D" id="1.20.930.80">
    <property type="match status" value="1"/>
</dbReference>
<dbReference type="GO" id="GO:0046872">
    <property type="term" value="F:metal ion binding"/>
    <property type="evidence" value="ECO:0007669"/>
    <property type="project" value="UniProtKB-UniRule"/>
</dbReference>
<evidence type="ECO:0000256" key="8">
    <source>
        <dbReference type="ARBA" id="ARBA00023125"/>
    </source>
</evidence>
<dbReference type="Proteomes" id="UP000054107">
    <property type="component" value="Unassembled WGS sequence"/>
</dbReference>
<evidence type="ECO:0000256" key="10">
    <source>
        <dbReference type="PIRSR" id="PIRSR009449-1"/>
    </source>
</evidence>
<keyword evidence="3 9" id="KW-0639">Primosome</keyword>
<keyword evidence="8 9" id="KW-0238">DNA-binding</keyword>
<keyword evidence="7 9" id="KW-0411">Iron-sulfur</keyword>
<dbReference type="PANTHER" id="PTHR10537:SF3">
    <property type="entry name" value="DNA PRIMASE LARGE SUBUNIT"/>
    <property type="match status" value="1"/>
</dbReference>
<feature type="binding site" evidence="10">
    <location>
        <position position="405"/>
    </location>
    <ligand>
        <name>[4Fe-4S] cluster</name>
        <dbReference type="ChEBI" id="CHEBI:49883"/>
    </ligand>
</feature>
<keyword evidence="2 9" id="KW-0004">4Fe-4S</keyword>
<evidence type="ECO:0000256" key="3">
    <source>
        <dbReference type="ARBA" id="ARBA00022515"/>
    </source>
</evidence>
<dbReference type="Pfam" id="PF26466">
    <property type="entry name" value="DNA_primase_lrg_N"/>
    <property type="match status" value="1"/>
</dbReference>
<feature type="binding site" evidence="10">
    <location>
        <position position="445"/>
    </location>
    <ligand>
        <name>[4Fe-4S] cluster</name>
        <dbReference type="ChEBI" id="CHEBI:49883"/>
    </ligand>
</feature>
<accession>A0A0B7MZ12</accession>
<dbReference type="STRING" id="35722.A0A0B7MZ12"/>
<dbReference type="GO" id="GO:0051539">
    <property type="term" value="F:4 iron, 4 sulfur cluster binding"/>
    <property type="evidence" value="ECO:0007669"/>
    <property type="project" value="UniProtKB-UniRule"/>
</dbReference>
<sequence length="501" mass="58481">MLKHKNKGINRFAAAADAAKTGRSVFVENGMNYNLQTDYPFRVNFYLNPPPSEITIEEFEAFALDRLQVLRAVETAILRNKDLKTEIAKTVDEYLPLKSNLSKSDTLYEERRKDHISHFVLRMAYCRSEDLRDWFVKQETALFKYRFEQETLEEKKNFLKYLNLNWKILSNEEKESIREELEICFRPKQATSAQAIQDYITSETFFEVDFFKVPSMIATRSVYLKRGKAYVPMNDQINLVMMEFKNHLIRALEATSKLLPRMEEDDRLRPILLNVEKQYIGRNYNDIGDATGSITAKDVDSFIHHHAPLCMRNLHDSLRADKHLKHGGRLQYGLFLKGIGLSVEEALIFWRQAFSNMSDDKFQKEYAYNIRYNYGLEGRRVSYNPYSCTKIITSNPPSSGENHGCPFRHFSHNNLEARLRKDNISGSHVDEILALVRNKHYQLACTKHFEITHPQNKEKIDNIEHPNTYYELSKQIAEKEEAEKDVAEIPSTESMDIDGEI</sequence>
<feature type="domain" description="DNA primase large subunit C-terminal" evidence="12">
    <location>
        <begin position="302"/>
        <end position="470"/>
    </location>
</feature>
<evidence type="ECO:0000256" key="2">
    <source>
        <dbReference type="ARBA" id="ARBA00022485"/>
    </source>
</evidence>
<dbReference type="PANTHER" id="PTHR10537">
    <property type="entry name" value="DNA PRIMASE LARGE SUBUNIT"/>
    <property type="match status" value="1"/>
</dbReference>
<comment type="function">
    <text evidence="9">DNA primase is the polymerase that synthesizes small RNA primers for the Okazaki fragments made during discontinuous DNA replication.</text>
</comment>
<dbReference type="OrthoDB" id="421393at2759"/>
<dbReference type="GO" id="GO:0003677">
    <property type="term" value="F:DNA binding"/>
    <property type="evidence" value="ECO:0007669"/>
    <property type="project" value="UniProtKB-UniRule"/>
</dbReference>
<dbReference type="GO" id="GO:0006270">
    <property type="term" value="P:DNA replication initiation"/>
    <property type="evidence" value="ECO:0007669"/>
    <property type="project" value="TreeGrafter"/>
</dbReference>
<keyword evidence="4 9" id="KW-0235">DNA replication</keyword>
<comment type="cofactor">
    <cofactor evidence="9">
        <name>[4Fe-4S] cluster</name>
        <dbReference type="ChEBI" id="CHEBI:49883"/>
    </cofactor>
    <text evidence="9">Binds 1 [4Fe-4S] cluster.</text>
</comment>
<evidence type="ECO:0000256" key="11">
    <source>
        <dbReference type="SAM" id="MobiDB-lite"/>
    </source>
</evidence>
<evidence type="ECO:0000259" key="12">
    <source>
        <dbReference type="Pfam" id="PF04104"/>
    </source>
</evidence>
<evidence type="ECO:0000256" key="1">
    <source>
        <dbReference type="ARBA" id="ARBA00010564"/>
    </source>
</evidence>
<keyword evidence="5 9" id="KW-0479">Metal-binding</keyword>
<evidence type="ECO:0000256" key="9">
    <source>
        <dbReference type="PIRNR" id="PIRNR009449"/>
    </source>
</evidence>
<dbReference type="InterPro" id="IPR007238">
    <property type="entry name" value="DNA_primase_lsu_euk/arc"/>
</dbReference>
<feature type="binding site" evidence="10">
    <location>
        <position position="388"/>
    </location>
    <ligand>
        <name>[4Fe-4S] cluster</name>
        <dbReference type="ChEBI" id="CHEBI:49883"/>
    </ligand>
</feature>
<proteinExistence type="inferred from homology"/>
<dbReference type="InterPro" id="IPR058560">
    <property type="entry name" value="DNA_primase_C"/>
</dbReference>
<evidence type="ECO:0000256" key="7">
    <source>
        <dbReference type="ARBA" id="ARBA00023014"/>
    </source>
</evidence>
<name>A0A0B7MZ12_9FUNG</name>
<evidence type="ECO:0000256" key="4">
    <source>
        <dbReference type="ARBA" id="ARBA00022705"/>
    </source>
</evidence>
<evidence type="ECO:0000313" key="14">
    <source>
        <dbReference type="Proteomes" id="UP000054107"/>
    </source>
</evidence>